<dbReference type="Proteomes" id="UP000675881">
    <property type="component" value="Chromosome 8"/>
</dbReference>
<dbReference type="PANTHER" id="PTHR14659">
    <property type="entry name" value="ALPHA- AND GAMMA-ADAPTIN-BINDING PROTEIN P34"/>
    <property type="match status" value="1"/>
</dbReference>
<dbReference type="AlphaFoldDB" id="A0A7R8D5D7"/>
<gene>
    <name evidence="1" type="ORF">LSAA_13966</name>
</gene>
<dbReference type="InterPro" id="IPR019341">
    <property type="entry name" value="Alpha/Gamma-adaptin-bd_p34"/>
</dbReference>
<dbReference type="EMBL" id="HG994587">
    <property type="protein sequence ID" value="CAF3029572.1"/>
    <property type="molecule type" value="Genomic_DNA"/>
</dbReference>
<name>A0A7R8D5D7_LEPSM</name>
<dbReference type="Gene3D" id="3.40.50.11960">
    <property type="match status" value="1"/>
</dbReference>
<evidence type="ECO:0000313" key="1">
    <source>
        <dbReference type="EMBL" id="CAF3029572.1"/>
    </source>
</evidence>
<accession>A0A7R8D5D7</accession>
<dbReference type="OrthoDB" id="1741717at2759"/>
<organism evidence="1 2">
    <name type="scientific">Lepeophtheirus salmonis</name>
    <name type="common">Salmon louse</name>
    <name type="synonym">Caligus salmonis</name>
    <dbReference type="NCBI Taxonomy" id="72036"/>
    <lineage>
        <taxon>Eukaryota</taxon>
        <taxon>Metazoa</taxon>
        <taxon>Ecdysozoa</taxon>
        <taxon>Arthropoda</taxon>
        <taxon>Crustacea</taxon>
        <taxon>Multicrustacea</taxon>
        <taxon>Hexanauplia</taxon>
        <taxon>Copepoda</taxon>
        <taxon>Siphonostomatoida</taxon>
        <taxon>Caligidae</taxon>
        <taxon>Lepeophtheirus</taxon>
    </lineage>
</organism>
<sequence>MPSKEPNFVQIINHSQLKDLQQSITSALLPQEELSNDGSLWRISNKYYSASVKLTLQPKEESSPNDPPAVLVYIDKSISNFDETQVLKDFPNAEVRLIVAQEPNSSCSSEFIAAIPCSGWELVDLSEKEEELGGSVGLPRVAEALQTVAWDPGEITKDTKSNKEESIREQEKEMESFEKLFNQFAALKSHSNSLSGHERKRYTEKVVTSFWRAMGGDEEEIAGLSISSNPLVIAYVFWRIQNADAGCIPSVGIKTHVEAGGHSSDPQFSSFIFSFFCKHSESDSLKDVRCSRHVVRGFRRIRFFVL</sequence>
<proteinExistence type="predicted"/>
<evidence type="ECO:0000313" key="2">
    <source>
        <dbReference type="Proteomes" id="UP000675881"/>
    </source>
</evidence>
<protein>
    <submittedName>
        <fullName evidence="1">AAGAB</fullName>
    </submittedName>
</protein>
<keyword evidence="2" id="KW-1185">Reference proteome</keyword>
<dbReference type="Pfam" id="PF10199">
    <property type="entry name" value="Adaptin_binding"/>
    <property type="match status" value="1"/>
</dbReference>
<dbReference type="PANTHER" id="PTHR14659:SF1">
    <property type="entry name" value="ALPHA- AND GAMMA-ADAPTIN-BINDING PROTEIN P34"/>
    <property type="match status" value="1"/>
</dbReference>
<reference evidence="1" key="1">
    <citation type="submission" date="2021-02" db="EMBL/GenBank/DDBJ databases">
        <authorList>
            <person name="Bekaert M."/>
        </authorList>
    </citation>
    <scope>NUCLEOTIDE SEQUENCE</scope>
    <source>
        <strain evidence="1">IoA-00</strain>
    </source>
</reference>